<keyword evidence="2" id="KW-1185">Reference proteome</keyword>
<evidence type="ECO:0000313" key="2">
    <source>
        <dbReference type="Proteomes" id="UP000187203"/>
    </source>
</evidence>
<dbReference type="Gene3D" id="3.20.180.10">
    <property type="entry name" value="PNP-oxidase-like"/>
    <property type="match status" value="1"/>
</dbReference>
<dbReference type="PANTHER" id="PTHR37375:SF1">
    <property type="entry name" value="DUF2470 DOMAIN-CONTAINING PROTEIN"/>
    <property type="match status" value="1"/>
</dbReference>
<dbReference type="STRING" id="93759.A0A1R3JQ19"/>
<dbReference type="SUPFAM" id="SSF50475">
    <property type="entry name" value="FMN-binding split barrel"/>
    <property type="match status" value="1"/>
</dbReference>
<gene>
    <name evidence="1" type="ORF">COLO4_14997</name>
</gene>
<dbReference type="OrthoDB" id="10256706at2759"/>
<dbReference type="PANTHER" id="PTHR37375">
    <property type="entry name" value="EXPRESSED PROTEIN"/>
    <property type="match status" value="1"/>
</dbReference>
<dbReference type="Gene3D" id="2.30.110.10">
    <property type="entry name" value="Electron Transport, Fmn-binding Protein, Chain A"/>
    <property type="match status" value="1"/>
</dbReference>
<name>A0A1R3JQ19_9ROSI</name>
<dbReference type="InterPro" id="IPR037119">
    <property type="entry name" value="Haem_oxidase_HugZ-like_sf"/>
</dbReference>
<dbReference type="EMBL" id="AWUE01015537">
    <property type="protein sequence ID" value="OMO96900.1"/>
    <property type="molecule type" value="Genomic_DNA"/>
</dbReference>
<reference evidence="2" key="1">
    <citation type="submission" date="2013-09" db="EMBL/GenBank/DDBJ databases">
        <title>Corchorus olitorius genome sequencing.</title>
        <authorList>
            <person name="Alam M."/>
            <person name="Haque M.S."/>
            <person name="Islam M.S."/>
            <person name="Emdad E.M."/>
            <person name="Islam M.M."/>
            <person name="Ahmed B."/>
            <person name="Halim A."/>
            <person name="Hossen Q.M.M."/>
            <person name="Hossain M.Z."/>
            <person name="Ahmed R."/>
            <person name="Khan M.M."/>
            <person name="Islam R."/>
            <person name="Rashid M.M."/>
            <person name="Khan S.A."/>
            <person name="Rahman M.S."/>
            <person name="Alam M."/>
            <person name="Yahiya A.S."/>
            <person name="Khan M.S."/>
            <person name="Azam M.S."/>
            <person name="Haque T."/>
            <person name="Lashkar M.Z.H."/>
            <person name="Akhand A.I."/>
            <person name="Morshed G."/>
            <person name="Roy S."/>
            <person name="Uddin K.S."/>
            <person name="Rabeya T."/>
            <person name="Hossain A.S."/>
            <person name="Chowdhury A."/>
            <person name="Snigdha A.R."/>
            <person name="Mortoza M.S."/>
            <person name="Matin S.A."/>
            <person name="Hoque S.M.E."/>
            <person name="Islam M.K."/>
            <person name="Roy D.K."/>
            <person name="Haider R."/>
            <person name="Moosa M.M."/>
            <person name="Elias S.M."/>
            <person name="Hasan A.M."/>
            <person name="Jahan S."/>
            <person name="Shafiuddin M."/>
            <person name="Mahmood N."/>
            <person name="Shommy N.S."/>
        </authorList>
    </citation>
    <scope>NUCLEOTIDE SEQUENCE [LARGE SCALE GENOMIC DNA]</scope>
    <source>
        <strain evidence="2">cv. O-4</strain>
    </source>
</reference>
<dbReference type="InterPro" id="IPR012349">
    <property type="entry name" value="Split_barrel_FMN-bd"/>
</dbReference>
<protein>
    <submittedName>
        <fullName evidence="1">FMN-binding split barrel</fullName>
    </submittedName>
</protein>
<accession>A0A1R3JQ19</accession>
<organism evidence="1 2">
    <name type="scientific">Corchorus olitorius</name>
    <dbReference type="NCBI Taxonomy" id="93759"/>
    <lineage>
        <taxon>Eukaryota</taxon>
        <taxon>Viridiplantae</taxon>
        <taxon>Streptophyta</taxon>
        <taxon>Embryophyta</taxon>
        <taxon>Tracheophyta</taxon>
        <taxon>Spermatophyta</taxon>
        <taxon>Magnoliopsida</taxon>
        <taxon>eudicotyledons</taxon>
        <taxon>Gunneridae</taxon>
        <taxon>Pentapetalae</taxon>
        <taxon>rosids</taxon>
        <taxon>malvids</taxon>
        <taxon>Malvales</taxon>
        <taxon>Malvaceae</taxon>
        <taxon>Grewioideae</taxon>
        <taxon>Apeibeae</taxon>
        <taxon>Corchorus</taxon>
    </lineage>
</organism>
<dbReference type="AlphaFoldDB" id="A0A1R3JQ19"/>
<dbReference type="Proteomes" id="UP000187203">
    <property type="component" value="Unassembled WGS sequence"/>
</dbReference>
<sequence>MKGSNRASALTLAQKCKVASLKLSTIVFWLKNILASNWQGYLNTIKSDATGSKEDVYTSKVKYILKRGRPYIWVPESDLHNVNTIIDERGSFSVASPFPGPLAKLLKSMNKVGVYLNLHHLSFAFPARVALTGDVETLNDKKAQAVTDILKDVMLSEEKAIRELSYTVSGVLSSSNHLSTSRSENLKELLDGGEKYCHHSKPSINDAWFHVSAESGMGDIISCMFVDCNGGTHEVNFEDIERCKADLLTSYSAKLIDGINQSEARRRALIIFCFIYLNVHARDAFMLSIDRKGFDVLGKVRGNATIDEVGEYQWKQFRFTFKEEARDVESFCRQLVQMEEEAVKRVSSYSGLG</sequence>
<evidence type="ECO:0000313" key="1">
    <source>
        <dbReference type="EMBL" id="OMO96900.1"/>
    </source>
</evidence>
<comment type="caution">
    <text evidence="1">The sequence shown here is derived from an EMBL/GenBank/DDBJ whole genome shotgun (WGS) entry which is preliminary data.</text>
</comment>
<proteinExistence type="predicted"/>